<dbReference type="InterPro" id="IPR050772">
    <property type="entry name" value="Hydratase-Decarb/MhpD_sf"/>
</dbReference>
<dbReference type="AlphaFoldDB" id="A0A0C1VWB2"/>
<accession>A0A0C1VWB2</accession>
<proteinExistence type="predicted"/>
<sequence length="286" mass="31384">MKRLMITFVCVLTAITSNAAEPNLINDDYAVNEAASMLIAARVQNKLIELPTSLKPRTLEDGYKIQDKIIQDIAIKQKGWKVAITSKELMTRAGVQEPISGPLFERWSYPEPHTINNGPPTLYGFEFEFAFQIAKDLPPRKQPYNREEVLAAVGSLHLAIEPVGSRYIQGPVKSGIAQFAADHGGNYGFVYGPSISNWQSINLSKITVTGYFNNKKIGQESGVNVMGDPVNSLIWLTNHLPQRGHYLKAGQWVTTGAVVGPVSAKPPVKVRGDFGPLGNVHVNFEG</sequence>
<dbReference type="EMBL" id="JPRD01000008">
    <property type="protein sequence ID" value="KIF54378.1"/>
    <property type="molecule type" value="Genomic_DNA"/>
</dbReference>
<dbReference type="SUPFAM" id="SSF56529">
    <property type="entry name" value="FAH"/>
    <property type="match status" value="1"/>
</dbReference>
<organism evidence="2 3">
    <name type="scientific">Vibrio owensii CAIM 1854 = LMG 25443</name>
    <dbReference type="NCBI Taxonomy" id="1229493"/>
    <lineage>
        <taxon>Bacteria</taxon>
        <taxon>Pseudomonadati</taxon>
        <taxon>Pseudomonadota</taxon>
        <taxon>Gammaproteobacteria</taxon>
        <taxon>Vibrionales</taxon>
        <taxon>Vibrionaceae</taxon>
        <taxon>Vibrio</taxon>
    </lineage>
</organism>
<dbReference type="Proteomes" id="UP000031586">
    <property type="component" value="Unassembled WGS sequence"/>
</dbReference>
<evidence type="ECO:0000313" key="2">
    <source>
        <dbReference type="EMBL" id="KIF54378.1"/>
    </source>
</evidence>
<keyword evidence="1" id="KW-0732">Signal</keyword>
<name>A0A0C1VWB2_9VIBR</name>
<dbReference type="InterPro" id="IPR036663">
    <property type="entry name" value="Fumarylacetoacetase_C_sf"/>
</dbReference>
<dbReference type="RefSeq" id="WP_020198097.1">
    <property type="nucleotide sequence ID" value="NZ_JPRD01000008.1"/>
</dbReference>
<feature type="chain" id="PRO_5002141359" description="2-keto-4-pentenoate hydratase" evidence="1">
    <location>
        <begin position="20"/>
        <end position="286"/>
    </location>
</feature>
<dbReference type="GO" id="GO:0008684">
    <property type="term" value="F:2-oxopent-4-enoate hydratase activity"/>
    <property type="evidence" value="ECO:0007669"/>
    <property type="project" value="TreeGrafter"/>
</dbReference>
<evidence type="ECO:0000256" key="1">
    <source>
        <dbReference type="SAM" id="SignalP"/>
    </source>
</evidence>
<feature type="signal peptide" evidence="1">
    <location>
        <begin position="1"/>
        <end position="19"/>
    </location>
</feature>
<dbReference type="PANTHER" id="PTHR30143:SF0">
    <property type="entry name" value="2-KETO-4-PENTENOATE HYDRATASE"/>
    <property type="match status" value="1"/>
</dbReference>
<comment type="caution">
    <text evidence="2">The sequence shown here is derived from an EMBL/GenBank/DDBJ whole genome shotgun (WGS) entry which is preliminary data.</text>
</comment>
<reference evidence="2 3" key="1">
    <citation type="submission" date="2014-07" db="EMBL/GenBank/DDBJ databases">
        <title>Unique and conserved regions in Vibrio harveyi and related species in comparison with the shrimp pathogen Vibrio harveyi CAIM 1792.</title>
        <authorList>
            <person name="Espinoza-Valles I."/>
            <person name="Vora G."/>
            <person name="Leekitcharoenphon P."/>
            <person name="Ussery D."/>
            <person name="Hoj L."/>
            <person name="Gomez-Gil B."/>
        </authorList>
    </citation>
    <scope>NUCLEOTIDE SEQUENCE [LARGE SCALE GENOMIC DNA]</scope>
    <source>
        <strain evidence="3">CAIM 1854 / LMG 25443</strain>
    </source>
</reference>
<gene>
    <name evidence="2" type="ORF">H735_04870</name>
</gene>
<protein>
    <recommendedName>
        <fullName evidence="4">2-keto-4-pentenoate hydratase</fullName>
    </recommendedName>
</protein>
<evidence type="ECO:0000313" key="3">
    <source>
        <dbReference type="Proteomes" id="UP000031586"/>
    </source>
</evidence>
<dbReference type="PANTHER" id="PTHR30143">
    <property type="entry name" value="ACID HYDRATASE"/>
    <property type="match status" value="1"/>
</dbReference>
<dbReference type="Gene3D" id="3.90.850.10">
    <property type="entry name" value="Fumarylacetoacetase-like, C-terminal domain"/>
    <property type="match status" value="1"/>
</dbReference>
<dbReference type="PATRIC" id="fig|1229493.5.peg.5910"/>
<dbReference type="GO" id="GO:0005737">
    <property type="term" value="C:cytoplasm"/>
    <property type="evidence" value="ECO:0007669"/>
    <property type="project" value="TreeGrafter"/>
</dbReference>
<evidence type="ECO:0008006" key="4">
    <source>
        <dbReference type="Google" id="ProtNLM"/>
    </source>
</evidence>